<evidence type="ECO:0000256" key="1">
    <source>
        <dbReference type="SAM" id="Phobius"/>
    </source>
</evidence>
<sequence>MTSASLGLNLASGSNFCFSCEQSEVDSSRLLVEATASSSTSDRGGPQDALNRLRNLSIRELGALLRAARDEAGILLDVGSSGTLISTCILFLLFYSLDEIFFTIW</sequence>
<dbReference type="Proteomes" id="UP000784294">
    <property type="component" value="Unassembled WGS sequence"/>
</dbReference>
<accession>A0A3S4ZWH5</accession>
<reference evidence="2" key="1">
    <citation type="submission" date="2018-11" db="EMBL/GenBank/DDBJ databases">
        <authorList>
            <consortium name="Pathogen Informatics"/>
        </authorList>
    </citation>
    <scope>NUCLEOTIDE SEQUENCE</scope>
</reference>
<evidence type="ECO:0000313" key="3">
    <source>
        <dbReference type="Proteomes" id="UP000784294"/>
    </source>
</evidence>
<protein>
    <submittedName>
        <fullName evidence="2">Uncharacterized protein</fullName>
    </submittedName>
</protein>
<gene>
    <name evidence="2" type="ORF">PXEA_LOCUS7201</name>
</gene>
<dbReference type="AlphaFoldDB" id="A0A3S4ZWH5"/>
<evidence type="ECO:0000313" key="2">
    <source>
        <dbReference type="EMBL" id="VEL13761.1"/>
    </source>
</evidence>
<keyword evidence="3" id="KW-1185">Reference proteome</keyword>
<dbReference type="EMBL" id="CAAALY010018842">
    <property type="protein sequence ID" value="VEL13761.1"/>
    <property type="molecule type" value="Genomic_DNA"/>
</dbReference>
<keyword evidence="1" id="KW-0812">Transmembrane</keyword>
<keyword evidence="1" id="KW-0472">Membrane</keyword>
<comment type="caution">
    <text evidence="2">The sequence shown here is derived from an EMBL/GenBank/DDBJ whole genome shotgun (WGS) entry which is preliminary data.</text>
</comment>
<proteinExistence type="predicted"/>
<keyword evidence="1" id="KW-1133">Transmembrane helix</keyword>
<name>A0A3S4ZWH5_9PLAT</name>
<feature type="transmembrane region" description="Helical" evidence="1">
    <location>
        <begin position="74"/>
        <end position="97"/>
    </location>
</feature>
<organism evidence="2 3">
    <name type="scientific">Protopolystoma xenopodis</name>
    <dbReference type="NCBI Taxonomy" id="117903"/>
    <lineage>
        <taxon>Eukaryota</taxon>
        <taxon>Metazoa</taxon>
        <taxon>Spiralia</taxon>
        <taxon>Lophotrochozoa</taxon>
        <taxon>Platyhelminthes</taxon>
        <taxon>Monogenea</taxon>
        <taxon>Polyopisthocotylea</taxon>
        <taxon>Polystomatidea</taxon>
        <taxon>Polystomatidae</taxon>
        <taxon>Protopolystoma</taxon>
    </lineage>
</organism>